<dbReference type="AlphaFoldDB" id="A0A6L7IQ68"/>
<dbReference type="InterPro" id="IPR012867">
    <property type="entry name" value="DUF1648"/>
</dbReference>
<reference evidence="2 3" key="1">
    <citation type="submission" date="2020-10" db="EMBL/GenBank/DDBJ databases">
        <title>Eggerthella sp. nov., isolated from human feces.</title>
        <authorList>
            <person name="Yajun G."/>
        </authorList>
    </citation>
    <scope>NUCLEOTIDE SEQUENCE [LARGE SCALE GENOMIC DNA]</scope>
    <source>
        <strain evidence="2 3">HF-1101</strain>
    </source>
</reference>
<proteinExistence type="predicted"/>
<dbReference type="Proteomes" id="UP000478463">
    <property type="component" value="Chromosome"/>
</dbReference>
<evidence type="ECO:0000313" key="2">
    <source>
        <dbReference type="EMBL" id="QOS67919.1"/>
    </source>
</evidence>
<dbReference type="EMBL" id="CP063310">
    <property type="protein sequence ID" value="QOS67919.1"/>
    <property type="molecule type" value="Genomic_DNA"/>
</dbReference>
<evidence type="ECO:0000313" key="3">
    <source>
        <dbReference type="Proteomes" id="UP000478463"/>
    </source>
</evidence>
<feature type="domain" description="DUF1648" evidence="1">
    <location>
        <begin position="31"/>
        <end position="70"/>
    </location>
</feature>
<accession>A0A6L7IQ68</accession>
<organism evidence="2 3">
    <name type="scientific">Eggerthella guodeyinii</name>
    <dbReference type="NCBI Taxonomy" id="2690837"/>
    <lineage>
        <taxon>Bacteria</taxon>
        <taxon>Bacillati</taxon>
        <taxon>Actinomycetota</taxon>
        <taxon>Coriobacteriia</taxon>
        <taxon>Eggerthellales</taxon>
        <taxon>Eggerthellaceae</taxon>
        <taxon>Eggerthella</taxon>
    </lineage>
</organism>
<sequence length="112" mass="11781">MDGYGEKTTRRNGGKVLEGRAGLAVAVALGATTLVLAVLQWFLLPDQVVTHFGVTGEVNGWSPKWFPVLLSTGLGLFGSVWLGLSREKTGLLLAGIGVAVGIIDLVVNVFVF</sequence>
<dbReference type="KEGG" id="egd:GS424_015670"/>
<dbReference type="RefSeq" id="WP_160941383.1">
    <property type="nucleotide sequence ID" value="NZ_CP063310.1"/>
</dbReference>
<name>A0A6L7IQ68_9ACTN</name>
<dbReference type="Pfam" id="PF07853">
    <property type="entry name" value="DUF1648"/>
    <property type="match status" value="1"/>
</dbReference>
<protein>
    <submittedName>
        <fullName evidence="2">DUF1648 domain-containing protein</fullName>
    </submittedName>
</protein>
<gene>
    <name evidence="2" type="ORF">GS424_015670</name>
</gene>
<evidence type="ECO:0000259" key="1">
    <source>
        <dbReference type="Pfam" id="PF07853"/>
    </source>
</evidence>